<organism evidence="1 2">
    <name type="scientific">Jimgerdemannia flammicorona</name>
    <dbReference type="NCBI Taxonomy" id="994334"/>
    <lineage>
        <taxon>Eukaryota</taxon>
        <taxon>Fungi</taxon>
        <taxon>Fungi incertae sedis</taxon>
        <taxon>Mucoromycota</taxon>
        <taxon>Mucoromycotina</taxon>
        <taxon>Endogonomycetes</taxon>
        <taxon>Endogonales</taxon>
        <taxon>Endogonaceae</taxon>
        <taxon>Jimgerdemannia</taxon>
    </lineage>
</organism>
<dbReference type="InterPro" id="IPR022155">
    <property type="entry name" value="DUF3684"/>
</dbReference>
<dbReference type="EMBL" id="RBNI01007135">
    <property type="protein sequence ID" value="RUP45536.1"/>
    <property type="molecule type" value="Genomic_DNA"/>
</dbReference>
<keyword evidence="2" id="KW-1185">Reference proteome</keyword>
<protein>
    <submittedName>
        <fullName evidence="1">Uncharacterized protein</fullName>
    </submittedName>
</protein>
<gene>
    <name evidence="1" type="ORF">BC936DRAFT_148046</name>
</gene>
<accession>A0A433D3W4</accession>
<evidence type="ECO:0000313" key="1">
    <source>
        <dbReference type="EMBL" id="RUP45536.1"/>
    </source>
</evidence>
<dbReference type="AlphaFoldDB" id="A0A433D3W4"/>
<proteinExistence type="predicted"/>
<sequence length="92" mass="10182">MSIEDVVHELRARVLTEAEMVLLLKWWTNVNAPNAVTEPTLSDLLDLAINDGPLVADSVLAQPKNRPSEHAPSDNGLAERVCYFSPEVMISR</sequence>
<comment type="caution">
    <text evidence="1">The sequence shown here is derived from an EMBL/GenBank/DDBJ whole genome shotgun (WGS) entry which is preliminary data.</text>
</comment>
<reference evidence="1 2" key="1">
    <citation type="journal article" date="2018" name="New Phytol.">
        <title>Phylogenomics of Endogonaceae and evolution of mycorrhizas within Mucoromycota.</title>
        <authorList>
            <person name="Chang Y."/>
            <person name="Desiro A."/>
            <person name="Na H."/>
            <person name="Sandor L."/>
            <person name="Lipzen A."/>
            <person name="Clum A."/>
            <person name="Barry K."/>
            <person name="Grigoriev I.V."/>
            <person name="Martin F.M."/>
            <person name="Stajich J.E."/>
            <person name="Smith M.E."/>
            <person name="Bonito G."/>
            <person name="Spatafora J.W."/>
        </authorList>
    </citation>
    <scope>NUCLEOTIDE SEQUENCE [LARGE SCALE GENOMIC DNA]</scope>
    <source>
        <strain evidence="1 2">GMNB39</strain>
    </source>
</reference>
<dbReference type="Pfam" id="PF12449">
    <property type="entry name" value="DUF3684"/>
    <property type="match status" value="1"/>
</dbReference>
<name>A0A433D3W4_9FUNG</name>
<evidence type="ECO:0000313" key="2">
    <source>
        <dbReference type="Proteomes" id="UP000268093"/>
    </source>
</evidence>
<dbReference type="Proteomes" id="UP000268093">
    <property type="component" value="Unassembled WGS sequence"/>
</dbReference>